<dbReference type="GO" id="GO:0004674">
    <property type="term" value="F:protein serine/threonine kinase activity"/>
    <property type="evidence" value="ECO:0007669"/>
    <property type="project" value="TreeGrafter"/>
</dbReference>
<keyword evidence="2" id="KW-0418">Kinase</keyword>
<protein>
    <submittedName>
        <fullName evidence="2">Kinase-like protein</fullName>
    </submittedName>
</protein>
<dbReference type="PANTHER" id="PTHR44329:SF214">
    <property type="entry name" value="PROTEIN KINASE DOMAIN-CONTAINING PROTEIN"/>
    <property type="match status" value="1"/>
</dbReference>
<evidence type="ECO:0000259" key="1">
    <source>
        <dbReference type="PROSITE" id="PS50011"/>
    </source>
</evidence>
<dbReference type="eggNOG" id="KOG0197">
    <property type="taxonomic scope" value="Eukaryota"/>
</dbReference>
<dbReference type="InterPro" id="IPR008266">
    <property type="entry name" value="Tyr_kinase_AS"/>
</dbReference>
<dbReference type="InterPro" id="IPR001245">
    <property type="entry name" value="Ser-Thr/Tyr_kinase_cat_dom"/>
</dbReference>
<dbReference type="RefSeq" id="XP_007387493.1">
    <property type="nucleotide sequence ID" value="XM_007387431.1"/>
</dbReference>
<organism evidence="2 3">
    <name type="scientific">Punctularia strigosozonata (strain HHB-11173)</name>
    <name type="common">White-rot fungus</name>
    <dbReference type="NCBI Taxonomy" id="741275"/>
    <lineage>
        <taxon>Eukaryota</taxon>
        <taxon>Fungi</taxon>
        <taxon>Dikarya</taxon>
        <taxon>Basidiomycota</taxon>
        <taxon>Agaricomycotina</taxon>
        <taxon>Agaricomycetes</taxon>
        <taxon>Corticiales</taxon>
        <taxon>Punctulariaceae</taxon>
        <taxon>Punctularia</taxon>
    </lineage>
</organism>
<dbReference type="Gene3D" id="1.10.510.10">
    <property type="entry name" value="Transferase(Phosphotransferase) domain 1"/>
    <property type="match status" value="1"/>
</dbReference>
<dbReference type="OrthoDB" id="346907at2759"/>
<dbReference type="InterPro" id="IPR011009">
    <property type="entry name" value="Kinase-like_dom_sf"/>
</dbReference>
<feature type="domain" description="Protein kinase" evidence="1">
    <location>
        <begin position="1"/>
        <end position="238"/>
    </location>
</feature>
<dbReference type="EMBL" id="JH687551">
    <property type="protein sequence ID" value="EIN05090.1"/>
    <property type="molecule type" value="Genomic_DNA"/>
</dbReference>
<keyword evidence="3" id="KW-1185">Reference proteome</keyword>
<keyword evidence="2" id="KW-0808">Transferase</keyword>
<dbReference type="PIRSF" id="PIRSF000654">
    <property type="entry name" value="Integrin-linked_kinase"/>
    <property type="match status" value="1"/>
</dbReference>
<dbReference type="KEGG" id="psq:PUNSTDRAFT_74877"/>
<dbReference type="PROSITE" id="PS50011">
    <property type="entry name" value="PROTEIN_KINASE_DOM"/>
    <property type="match status" value="1"/>
</dbReference>
<dbReference type="GO" id="GO:0005524">
    <property type="term" value="F:ATP binding"/>
    <property type="evidence" value="ECO:0007669"/>
    <property type="project" value="InterPro"/>
</dbReference>
<dbReference type="Pfam" id="PF07714">
    <property type="entry name" value="PK_Tyr_Ser-Thr"/>
    <property type="match status" value="1"/>
</dbReference>
<name>R7S3X7_PUNST</name>
<dbReference type="GeneID" id="18885537"/>
<reference evidence="3" key="1">
    <citation type="journal article" date="2012" name="Science">
        <title>The Paleozoic origin of enzymatic lignin decomposition reconstructed from 31 fungal genomes.</title>
        <authorList>
            <person name="Floudas D."/>
            <person name="Binder M."/>
            <person name="Riley R."/>
            <person name="Barry K."/>
            <person name="Blanchette R.A."/>
            <person name="Henrissat B."/>
            <person name="Martinez A.T."/>
            <person name="Otillar R."/>
            <person name="Spatafora J.W."/>
            <person name="Yadav J.S."/>
            <person name="Aerts A."/>
            <person name="Benoit I."/>
            <person name="Boyd A."/>
            <person name="Carlson A."/>
            <person name="Copeland A."/>
            <person name="Coutinho P.M."/>
            <person name="de Vries R.P."/>
            <person name="Ferreira P."/>
            <person name="Findley K."/>
            <person name="Foster B."/>
            <person name="Gaskell J."/>
            <person name="Glotzer D."/>
            <person name="Gorecki P."/>
            <person name="Heitman J."/>
            <person name="Hesse C."/>
            <person name="Hori C."/>
            <person name="Igarashi K."/>
            <person name="Jurgens J.A."/>
            <person name="Kallen N."/>
            <person name="Kersten P."/>
            <person name="Kohler A."/>
            <person name="Kuees U."/>
            <person name="Kumar T.K.A."/>
            <person name="Kuo A."/>
            <person name="LaButti K."/>
            <person name="Larrondo L.F."/>
            <person name="Lindquist E."/>
            <person name="Ling A."/>
            <person name="Lombard V."/>
            <person name="Lucas S."/>
            <person name="Lundell T."/>
            <person name="Martin R."/>
            <person name="McLaughlin D.J."/>
            <person name="Morgenstern I."/>
            <person name="Morin E."/>
            <person name="Murat C."/>
            <person name="Nagy L.G."/>
            <person name="Nolan M."/>
            <person name="Ohm R.A."/>
            <person name="Patyshakuliyeva A."/>
            <person name="Rokas A."/>
            <person name="Ruiz-Duenas F.J."/>
            <person name="Sabat G."/>
            <person name="Salamov A."/>
            <person name="Samejima M."/>
            <person name="Schmutz J."/>
            <person name="Slot J.C."/>
            <person name="St John F."/>
            <person name="Stenlid J."/>
            <person name="Sun H."/>
            <person name="Sun S."/>
            <person name="Syed K."/>
            <person name="Tsang A."/>
            <person name="Wiebenga A."/>
            <person name="Young D."/>
            <person name="Pisabarro A."/>
            <person name="Eastwood D.C."/>
            <person name="Martin F."/>
            <person name="Cullen D."/>
            <person name="Grigoriev I.V."/>
            <person name="Hibbett D.S."/>
        </authorList>
    </citation>
    <scope>NUCLEOTIDE SEQUENCE [LARGE SCALE GENOMIC DNA]</scope>
    <source>
        <strain evidence="3">HHB-11173 SS5</strain>
    </source>
</reference>
<dbReference type="InterPro" id="IPR051681">
    <property type="entry name" value="Ser/Thr_Kinases-Pseudokinases"/>
</dbReference>
<dbReference type="PANTHER" id="PTHR44329">
    <property type="entry name" value="SERINE/THREONINE-PROTEIN KINASE TNNI3K-RELATED"/>
    <property type="match status" value="1"/>
</dbReference>
<evidence type="ECO:0000313" key="3">
    <source>
        <dbReference type="Proteomes" id="UP000054196"/>
    </source>
</evidence>
<dbReference type="HOGENOM" id="CLU_000288_7_18_1"/>
<gene>
    <name evidence="2" type="ORF">PUNSTDRAFT_74877</name>
</gene>
<accession>R7S3X7</accession>
<evidence type="ECO:0000313" key="2">
    <source>
        <dbReference type="EMBL" id="EIN05090.1"/>
    </source>
</evidence>
<dbReference type="Proteomes" id="UP000054196">
    <property type="component" value="Unassembled WGS sequence"/>
</dbReference>
<sequence>MGEFVLSVHWCDTNDVQMLRQEALIWRTLTHPNVLQFVGLHSEEFDRSSLISPWLENGTLRHFLADSRSHGVDVTQLIWQVCRGLAYLHSQGIVHGDLRGNNILVDKDFCPKVADLGLANFITASNSAPQAKFIGTFRWCAPEVLLDDGVRSKESDVYAFGWTIIEIFTLERPHHEADDFRAIIMVCQGEPPARPGAEQCHGRLLSDELWKLVRSCLSTQVSERPVADEVMTRLESLLPSLATSM</sequence>
<dbReference type="AlphaFoldDB" id="R7S3X7"/>
<dbReference type="InterPro" id="IPR000719">
    <property type="entry name" value="Prot_kinase_dom"/>
</dbReference>
<dbReference type="SUPFAM" id="SSF56112">
    <property type="entry name" value="Protein kinase-like (PK-like)"/>
    <property type="match status" value="1"/>
</dbReference>
<proteinExistence type="predicted"/>
<dbReference type="OMA" id="WMAHELI"/>
<dbReference type="PROSITE" id="PS00109">
    <property type="entry name" value="PROTEIN_KINASE_TYR"/>
    <property type="match status" value="1"/>
</dbReference>